<evidence type="ECO:0000313" key="4">
    <source>
        <dbReference type="EMBL" id="KAJ5084570.1"/>
    </source>
</evidence>
<protein>
    <recommendedName>
        <fullName evidence="6">BZIP domain-containing protein</fullName>
    </recommendedName>
</protein>
<evidence type="ECO:0000256" key="1">
    <source>
        <dbReference type="SAM" id="Coils"/>
    </source>
</evidence>
<keyword evidence="1" id="KW-0175">Coiled coil</keyword>
<dbReference type="SUPFAM" id="SSF57959">
    <property type="entry name" value="Leucine zipper domain"/>
    <property type="match status" value="1"/>
</dbReference>
<feature type="region of interest" description="Disordered" evidence="2">
    <location>
        <begin position="33"/>
        <end position="78"/>
    </location>
</feature>
<dbReference type="PANTHER" id="PTHR42070:SF1">
    <property type="entry name" value="FILAMENT ASSOCIATED PROTEIN, PUTATIVE (AFU_ORTHOLOGUE AFUA_8G06630)-RELATED"/>
    <property type="match status" value="1"/>
</dbReference>
<feature type="compositionally biased region" description="Low complexity" evidence="2">
    <location>
        <begin position="52"/>
        <end position="78"/>
    </location>
</feature>
<feature type="transmembrane region" description="Helical" evidence="3">
    <location>
        <begin position="85"/>
        <end position="105"/>
    </location>
</feature>
<dbReference type="CDD" id="cd14688">
    <property type="entry name" value="bZIP_YAP"/>
    <property type="match status" value="1"/>
</dbReference>
<name>A0A9W9JX01_9EURO</name>
<feature type="compositionally biased region" description="Low complexity" evidence="2">
    <location>
        <begin position="34"/>
        <end position="45"/>
    </location>
</feature>
<keyword evidence="3" id="KW-0472">Membrane</keyword>
<organism evidence="4 5">
    <name type="scientific">Penicillium alfredii</name>
    <dbReference type="NCBI Taxonomy" id="1506179"/>
    <lineage>
        <taxon>Eukaryota</taxon>
        <taxon>Fungi</taxon>
        <taxon>Dikarya</taxon>
        <taxon>Ascomycota</taxon>
        <taxon>Pezizomycotina</taxon>
        <taxon>Eurotiomycetes</taxon>
        <taxon>Eurotiomycetidae</taxon>
        <taxon>Eurotiales</taxon>
        <taxon>Aspergillaceae</taxon>
        <taxon>Penicillium</taxon>
    </lineage>
</organism>
<evidence type="ECO:0000256" key="3">
    <source>
        <dbReference type="SAM" id="Phobius"/>
    </source>
</evidence>
<keyword evidence="5" id="KW-1185">Reference proteome</keyword>
<accession>A0A9W9JX01</accession>
<feature type="compositionally biased region" description="Basic and acidic residues" evidence="2">
    <location>
        <begin position="296"/>
        <end position="311"/>
    </location>
</feature>
<reference evidence="4" key="1">
    <citation type="submission" date="2022-11" db="EMBL/GenBank/DDBJ databases">
        <authorList>
            <person name="Petersen C."/>
        </authorList>
    </citation>
    <scope>NUCLEOTIDE SEQUENCE</scope>
    <source>
        <strain evidence="4">IBT 34128</strain>
    </source>
</reference>
<sequence>MLVAHTSPSGTPLLTRYMCVEDWKYSTLYRELPSTSDSSSQSTGTVVASSGSLTTVPNTSTPTSTDTGSHSDSAASSSDSLSGGAVAGIVVGCVAAVVIFAMFLLRKKFVACFGGAGSKGPPPEAPPQPPPLHEIGSSAVGDHYNVHEIGSSNVWDNRGMPKPPAYNEHLLIHLSSASSLIVQENIDRLARVRENQRKSRARKQEYIRELEQQLAVCKEQAQNRDIEQRLETQKVEAENRHLKGLLGSLGFSTVTIDHYLRLADQGTSAHRKVAIPALQRPAEAGPAISPPTCDAENQKEDSGKQCEENKSACKPVPSETKQRPKQQQQQLLQLKPENPSLCGCAPENPEGTWPSEDDVLNTTLCVMAEELINQYNTRGADMEQIRRKLWSGFRAGVSGDGCRVQNHILFQVLDDISNDV</sequence>
<evidence type="ECO:0008006" key="6">
    <source>
        <dbReference type="Google" id="ProtNLM"/>
    </source>
</evidence>
<keyword evidence="3" id="KW-0812">Transmembrane</keyword>
<dbReference type="RefSeq" id="XP_056507967.1">
    <property type="nucleotide sequence ID" value="XM_056659674.1"/>
</dbReference>
<dbReference type="GO" id="GO:0003700">
    <property type="term" value="F:DNA-binding transcription factor activity"/>
    <property type="evidence" value="ECO:0007669"/>
    <property type="project" value="InterPro"/>
</dbReference>
<feature type="coiled-coil region" evidence="1">
    <location>
        <begin position="189"/>
        <end position="227"/>
    </location>
</feature>
<dbReference type="PANTHER" id="PTHR42070">
    <property type="entry name" value="FILAMENT ASSOCIATED PROTEIN, PUTATIVE (AFU_ORTHOLOGUE AFUA_8G06630)-RELATED"/>
    <property type="match status" value="1"/>
</dbReference>
<reference evidence="4" key="2">
    <citation type="journal article" date="2023" name="IMA Fungus">
        <title>Comparative genomic study of the Penicillium genus elucidates a diverse pangenome and 15 lateral gene transfer events.</title>
        <authorList>
            <person name="Petersen C."/>
            <person name="Sorensen T."/>
            <person name="Nielsen M.R."/>
            <person name="Sondergaard T.E."/>
            <person name="Sorensen J.L."/>
            <person name="Fitzpatrick D.A."/>
            <person name="Frisvad J.C."/>
            <person name="Nielsen K.L."/>
        </authorList>
    </citation>
    <scope>NUCLEOTIDE SEQUENCE</scope>
    <source>
        <strain evidence="4">IBT 34128</strain>
    </source>
</reference>
<keyword evidence="3" id="KW-1133">Transmembrane helix</keyword>
<feature type="region of interest" description="Disordered" evidence="2">
    <location>
        <begin position="281"/>
        <end position="330"/>
    </location>
</feature>
<dbReference type="InterPro" id="IPR046347">
    <property type="entry name" value="bZIP_sf"/>
</dbReference>
<evidence type="ECO:0000313" key="5">
    <source>
        <dbReference type="Proteomes" id="UP001141434"/>
    </source>
</evidence>
<dbReference type="Proteomes" id="UP001141434">
    <property type="component" value="Unassembled WGS sequence"/>
</dbReference>
<comment type="caution">
    <text evidence="4">The sequence shown here is derived from an EMBL/GenBank/DDBJ whole genome shotgun (WGS) entry which is preliminary data.</text>
</comment>
<gene>
    <name evidence="4" type="ORF">NUU61_009149</name>
</gene>
<dbReference type="AlphaFoldDB" id="A0A9W9JX01"/>
<evidence type="ECO:0000256" key="2">
    <source>
        <dbReference type="SAM" id="MobiDB-lite"/>
    </source>
</evidence>
<dbReference type="EMBL" id="JAPMSZ010000011">
    <property type="protein sequence ID" value="KAJ5084570.1"/>
    <property type="molecule type" value="Genomic_DNA"/>
</dbReference>
<dbReference type="Gene3D" id="1.20.5.170">
    <property type="match status" value="1"/>
</dbReference>
<proteinExistence type="predicted"/>
<dbReference type="OrthoDB" id="4505928at2759"/>
<dbReference type="GeneID" id="81398843"/>